<dbReference type="STRING" id="2656787.A0A370TK22"/>
<dbReference type="CDD" id="cd08249">
    <property type="entry name" value="enoyl_reductase_like"/>
    <property type="match status" value="1"/>
</dbReference>
<dbReference type="GO" id="GO:0000166">
    <property type="term" value="F:nucleotide binding"/>
    <property type="evidence" value="ECO:0007669"/>
    <property type="project" value="UniProtKB-KW"/>
</dbReference>
<dbReference type="GeneID" id="43599333"/>
<reference evidence="7 8" key="1">
    <citation type="journal article" date="2018" name="IMA Fungus">
        <title>IMA Genome-F 9: Draft genome sequence of Annulohypoxylon stygium, Aspergillus mulundensis, Berkeleyomyces basicola (syn. Thielaviopsis basicola), Ceratocystis smalleyi, two Cercospora beticola strains, Coleophoma cylindrospora, Fusarium fracticaudum, Phialophora cf. hyalina, and Morchella septimelata.</title>
        <authorList>
            <person name="Wingfield B.D."/>
            <person name="Bills G.F."/>
            <person name="Dong Y."/>
            <person name="Huang W."/>
            <person name="Nel W.J."/>
            <person name="Swalarsk-Parry B.S."/>
            <person name="Vaghefi N."/>
            <person name="Wilken P.M."/>
            <person name="An Z."/>
            <person name="de Beer Z.W."/>
            <person name="De Vos L."/>
            <person name="Chen L."/>
            <person name="Duong T.A."/>
            <person name="Gao Y."/>
            <person name="Hammerbacher A."/>
            <person name="Kikkert J.R."/>
            <person name="Li Y."/>
            <person name="Li H."/>
            <person name="Li K."/>
            <person name="Li Q."/>
            <person name="Liu X."/>
            <person name="Ma X."/>
            <person name="Naidoo K."/>
            <person name="Pethybridge S.J."/>
            <person name="Sun J."/>
            <person name="Steenkamp E.T."/>
            <person name="van der Nest M.A."/>
            <person name="van Wyk S."/>
            <person name="Wingfield M.J."/>
            <person name="Xiong C."/>
            <person name="Yue Q."/>
            <person name="Zhang X."/>
        </authorList>
    </citation>
    <scope>NUCLEOTIDE SEQUENCE [LARGE SCALE GENOMIC DNA]</scope>
    <source>
        <strain evidence="7 8">BP 5553</strain>
    </source>
</reference>
<dbReference type="AlphaFoldDB" id="A0A370TK22"/>
<keyword evidence="5" id="KW-0560">Oxidoreductase</keyword>
<dbReference type="Pfam" id="PF00107">
    <property type="entry name" value="ADH_zinc_N"/>
    <property type="match status" value="1"/>
</dbReference>
<evidence type="ECO:0000256" key="2">
    <source>
        <dbReference type="ARBA" id="ARBA00011245"/>
    </source>
</evidence>
<evidence type="ECO:0000313" key="7">
    <source>
        <dbReference type="EMBL" id="RDL35872.1"/>
    </source>
</evidence>
<name>A0A370TK22_9HELO</name>
<comment type="subunit">
    <text evidence="2">Monomer.</text>
</comment>
<organism evidence="7 8">
    <name type="scientific">Venustampulla echinocandica</name>
    <dbReference type="NCBI Taxonomy" id="2656787"/>
    <lineage>
        <taxon>Eukaryota</taxon>
        <taxon>Fungi</taxon>
        <taxon>Dikarya</taxon>
        <taxon>Ascomycota</taxon>
        <taxon>Pezizomycotina</taxon>
        <taxon>Leotiomycetes</taxon>
        <taxon>Helotiales</taxon>
        <taxon>Pleuroascaceae</taxon>
        <taxon>Venustampulla</taxon>
    </lineage>
</organism>
<comment type="similarity">
    <text evidence="1">Belongs to the zinc-containing alcohol dehydrogenase family.</text>
</comment>
<dbReference type="EMBL" id="NPIC01000005">
    <property type="protein sequence ID" value="RDL35872.1"/>
    <property type="molecule type" value="Genomic_DNA"/>
</dbReference>
<sequence length="358" mass="38793">MPDLPTTHTAIKQGAGGILKVQTAPVPELFEPGMILVKTIAVALNPCDYKMPTRFPTPGATDGSDFAGIIVKIGTAVQRTDLHIGDRVCGAVHASNPACLQSGSFAEYVATYSDLVLKVPTDMAWENAAVIGGCVHGSVGLSLWNSLHLPGHPDRPTKTPEYVLVYGGSTASGTMAIQLVRCAGMKCITTCSPKNFDLVKSYGAEEAFDYNDPGCAEKIKAYTANRLKYVFDIITETKTMKLCYGALGRVGGRYTGLEYFNPALAEGLRKTVKADWVIGLVLPGKGVGLPSGYGREPDPEAREFGRRWFETMQRLVDAKKIKSHPPRVMTGKFQGILKGVEIMRRKEISGEKLVYFIN</sequence>
<keyword evidence="8" id="KW-1185">Reference proteome</keyword>
<dbReference type="Gene3D" id="3.40.50.720">
    <property type="entry name" value="NAD(P)-binding Rossmann-like Domain"/>
    <property type="match status" value="1"/>
</dbReference>
<dbReference type="RefSeq" id="XP_031868528.1">
    <property type="nucleotide sequence ID" value="XM_032015107.1"/>
</dbReference>
<evidence type="ECO:0000256" key="4">
    <source>
        <dbReference type="ARBA" id="ARBA00022857"/>
    </source>
</evidence>
<dbReference type="InterPro" id="IPR047122">
    <property type="entry name" value="Trans-enoyl_RdTase-like"/>
</dbReference>
<dbReference type="InterPro" id="IPR011032">
    <property type="entry name" value="GroES-like_sf"/>
</dbReference>
<dbReference type="Proteomes" id="UP000254866">
    <property type="component" value="Unassembled WGS sequence"/>
</dbReference>
<dbReference type="PANTHER" id="PTHR45348:SF1">
    <property type="entry name" value="TRANS-ENOYL REDUCTASE STHE"/>
    <property type="match status" value="1"/>
</dbReference>
<dbReference type="InterPro" id="IPR020843">
    <property type="entry name" value="ER"/>
</dbReference>
<dbReference type="InterPro" id="IPR013154">
    <property type="entry name" value="ADH-like_N"/>
</dbReference>
<evidence type="ECO:0000259" key="6">
    <source>
        <dbReference type="SMART" id="SM00829"/>
    </source>
</evidence>
<gene>
    <name evidence="7" type="ORF">BP5553_06484</name>
</gene>
<dbReference type="InterPro" id="IPR013149">
    <property type="entry name" value="ADH-like_C"/>
</dbReference>
<accession>A0A370TK22</accession>
<keyword evidence="3" id="KW-0547">Nucleotide-binding</keyword>
<dbReference type="Pfam" id="PF08240">
    <property type="entry name" value="ADH_N"/>
    <property type="match status" value="1"/>
</dbReference>
<keyword evidence="4" id="KW-0521">NADP</keyword>
<evidence type="ECO:0000313" key="8">
    <source>
        <dbReference type="Proteomes" id="UP000254866"/>
    </source>
</evidence>
<dbReference type="SUPFAM" id="SSF50129">
    <property type="entry name" value="GroES-like"/>
    <property type="match status" value="1"/>
</dbReference>
<dbReference type="Gene3D" id="3.90.180.10">
    <property type="entry name" value="Medium-chain alcohol dehydrogenases, catalytic domain"/>
    <property type="match status" value="1"/>
</dbReference>
<proteinExistence type="inferred from homology"/>
<dbReference type="SMART" id="SM00829">
    <property type="entry name" value="PKS_ER"/>
    <property type="match status" value="1"/>
</dbReference>
<dbReference type="GO" id="GO:0016651">
    <property type="term" value="F:oxidoreductase activity, acting on NAD(P)H"/>
    <property type="evidence" value="ECO:0007669"/>
    <property type="project" value="InterPro"/>
</dbReference>
<dbReference type="PANTHER" id="PTHR45348">
    <property type="entry name" value="HYPOTHETICAL OXIDOREDUCTASE (EUROFUNG)"/>
    <property type="match status" value="1"/>
</dbReference>
<feature type="domain" description="Enoyl reductase (ER)" evidence="6">
    <location>
        <begin position="17"/>
        <end position="354"/>
    </location>
</feature>
<comment type="caution">
    <text evidence="7">The sequence shown here is derived from an EMBL/GenBank/DDBJ whole genome shotgun (WGS) entry which is preliminary data.</text>
</comment>
<evidence type="ECO:0000256" key="5">
    <source>
        <dbReference type="ARBA" id="ARBA00023002"/>
    </source>
</evidence>
<dbReference type="OrthoDB" id="48317at2759"/>
<protein>
    <recommendedName>
        <fullName evidence="6">Enoyl reductase (ER) domain-containing protein</fullName>
    </recommendedName>
</protein>
<dbReference type="SUPFAM" id="SSF51735">
    <property type="entry name" value="NAD(P)-binding Rossmann-fold domains"/>
    <property type="match status" value="1"/>
</dbReference>
<dbReference type="InterPro" id="IPR036291">
    <property type="entry name" value="NAD(P)-bd_dom_sf"/>
</dbReference>
<evidence type="ECO:0000256" key="1">
    <source>
        <dbReference type="ARBA" id="ARBA00008072"/>
    </source>
</evidence>
<evidence type="ECO:0000256" key="3">
    <source>
        <dbReference type="ARBA" id="ARBA00022741"/>
    </source>
</evidence>